<dbReference type="Pfam" id="PF12770">
    <property type="entry name" value="CHAT"/>
    <property type="match status" value="1"/>
</dbReference>
<dbReference type="Proteomes" id="UP000050465">
    <property type="component" value="Unassembled WGS sequence"/>
</dbReference>
<dbReference type="InterPro" id="IPR012334">
    <property type="entry name" value="Pectin_lyas_fold"/>
</dbReference>
<organism evidence="2 3">
    <name type="scientific">Phormidesmis priestleyi Ana</name>
    <dbReference type="NCBI Taxonomy" id="1666911"/>
    <lineage>
        <taxon>Bacteria</taxon>
        <taxon>Bacillati</taxon>
        <taxon>Cyanobacteriota</taxon>
        <taxon>Cyanophyceae</taxon>
        <taxon>Leptolyngbyales</taxon>
        <taxon>Leptolyngbyaceae</taxon>
        <taxon>Phormidesmis</taxon>
    </lineage>
</organism>
<dbReference type="NCBIfam" id="TIGR01901">
    <property type="entry name" value="adhes_NPXG"/>
    <property type="match status" value="1"/>
</dbReference>
<dbReference type="InterPro" id="IPR024983">
    <property type="entry name" value="CHAT_dom"/>
</dbReference>
<evidence type="ECO:0000259" key="1">
    <source>
        <dbReference type="SMART" id="SM00912"/>
    </source>
</evidence>
<dbReference type="InterPro" id="IPR011050">
    <property type="entry name" value="Pectin_lyase_fold/virulence"/>
</dbReference>
<dbReference type="Gene3D" id="2.160.20.10">
    <property type="entry name" value="Single-stranded right-handed beta-helix, Pectin lyase-like"/>
    <property type="match status" value="1"/>
</dbReference>
<dbReference type="EMBL" id="LJZR01000034">
    <property type="protein sequence ID" value="KPQ33307.1"/>
    <property type="molecule type" value="Genomic_DNA"/>
</dbReference>
<dbReference type="SUPFAM" id="SSF51126">
    <property type="entry name" value="Pectin lyase-like"/>
    <property type="match status" value="1"/>
</dbReference>
<dbReference type="Pfam" id="PF05860">
    <property type="entry name" value="TPS"/>
    <property type="match status" value="1"/>
</dbReference>
<feature type="domain" description="Filamentous haemagglutinin FhaB/tRNA nuclease CdiA-like TPS" evidence="1">
    <location>
        <begin position="34"/>
        <end position="149"/>
    </location>
</feature>
<sequence>MPEKVVYPISLSVGLASGLAVSVFGMSGAIAQITPALDGTGTNVFQDGNQFFINGGTLSVDGQNLFQSFESFGLEAGQIADFLAQPDVQNILGRVTGGDPSVIDGTLQVSGGAPNLFLMNPAGLVFGPHAQLNVPADFTATTATGIEFGESQWFQAIGENNYGQLNGAPTGFYLGNSGAVINSGNLAVGLGQHLSLIGTDVVNFGSLRASEGQLLLMALPDEGLLRVKLPGYSLGLDLGLTPDAVSRPTAWTLPVAALSDLLQLDAIQSSGVVAELAEQQGEQASAAIVTGLLDVSEEREGGRGGTVGILGDRVGLVGAGINASGTDGGGTVLIGGEFQGQGSLPTAERTGIDADTVIAADALVAGDGGRVIVWADDATQFGGGISARGGQAQGDGGFVEVSGKETLVYRGVTDVGSPVGEIGTLLLDPENIVIVDGNGGANDTEIDDNEILFGDSAGSTFTISETTLEAQNGNLVLEATNNIEIRDLSDNELTLTPGAGSVTFTANNAFIMDDEIDAISSVGRDLTITAGEIVAGNILADGFGSTIGAGSVTLTTTTGDLTVGSIRAIITNTDLPPDPMFNGGSITLNSAGSLTINADQNTTAQIPSDPLDPNSELGDRATGMASFSANGDAGAISLTAVDDINITCATDSCLASFAGGIENVDPRGNGADITITSQDGSISIQSSDRPGVTPDPGSIISLFSGTDLNFTAGDITLSAPNGNVFVEDGISGLTRSGESGDVTITAANFIETGFIETRSDNSGTVRLTTSSNDATNSGITTGNVVTGSNRRGDSIFILNAGPIDLRTAGNVQTGLINLQGNTTGGDLTIRGTNITTDDINLDSDDLAGDIQLIATGDVTIGDVNTGAVNAANNTISGLINISADGAVQTGSITSEGSVTGGNLSISGTDIATGDIQLSSQETAGTLQLTATGNITTTNLNTSSTNATAGSITLSAAGDVQTSTIIAEGNQGSDLTISGRDLTLGDIQLNAQQNGGDIQLSATGNITTNNLTTSSTNDAAGAITLTSSGNTQIGTVTAQGNLAGGDVAITATNITTGDIQLDAQQTGGSLQLAVTGNIQSDAINTGGTLNGGQVNLVTTTGDITATTIQTTSTTQTGGAIALSSPTNIQVTTLDTQGALGGGAVSLSAANVAADTIQAGSANGTGGTISINSSQSPQLNNLSAQGGQQGGTIDLTSDEALTLGDIQVNSPIQGGSVRLTSPDNIQVGLIDAQGGVNGGSVDVITEQLFQATDTFTDNNGILASISAAGGATDGQVVIRHDGGNQTIPFIVGDASVNGTAGAITTGANNSILPTRGFIGSYTQGDIQIITADFLDPETAEFPPSQEVTEIREQPFWLDEYFTRQFEDYMGQGNGVGNGIEVKSLDEIQQTLQKTREETGITPALIYVIFEPQSVMAEADDINELANRGERLRATPGDEDEIYLVLVPPEGNLVVRRANASDATRENAPDAISNFRKDILLGDGPFNPIENFAGHAHKLYQWFLEPLKPAIEANGVDNLVYIMEPGLRSAPLAALSAMHDGEDYTIRDYSIGLMPSFSLTDTRYQDIRNAQLRAMGISDFKDDASNLPSAQAEVETVSHIWPRSHPPLLNEDLTWRSLRQQSSSDPGILHLATHAKFDTDTPESSYIRLANDETISLAQLRDIGLPIELLVLSACETALDGNGYDAELGFGGLAVQTGVKSALASLWTVNDAGTFALMSTFYDQLRGNEKAVIKAEALRQAQLAMLDGKVRIEDGYLHYSEKTAPMRLPESLNNYLTSQSIDTINLAHPIHWAGFTMIGSPW</sequence>
<comment type="caution">
    <text evidence="2">The sequence shown here is derived from an EMBL/GenBank/DDBJ whole genome shotgun (WGS) entry which is preliminary data.</text>
</comment>
<name>A0A0P8DB40_9CYAN</name>
<gene>
    <name evidence="2" type="ORF">HLUCCA11_18920</name>
</gene>
<dbReference type="SMART" id="SM00912">
    <property type="entry name" value="Haemagg_act"/>
    <property type="match status" value="1"/>
</dbReference>
<reference evidence="2 3" key="1">
    <citation type="submission" date="2015-09" db="EMBL/GenBank/DDBJ databases">
        <title>Identification and resolution of microdiversity through metagenomic sequencing of parallel consortia.</title>
        <authorList>
            <person name="Nelson W.C."/>
            <person name="Romine M.F."/>
            <person name="Lindemann S.R."/>
        </authorList>
    </citation>
    <scope>NUCLEOTIDE SEQUENCE [LARGE SCALE GENOMIC DNA]</scope>
    <source>
        <strain evidence="2">Ana</strain>
    </source>
</reference>
<dbReference type="PATRIC" id="fig|1666911.3.peg.1988"/>
<dbReference type="STRING" id="1666911.HLUCCA11_18920"/>
<protein>
    <submittedName>
        <fullName evidence="2">Filamentous hemagglutinin family N-terminal domain</fullName>
    </submittedName>
</protein>
<proteinExistence type="predicted"/>
<accession>A0A0P8DB40</accession>
<evidence type="ECO:0000313" key="2">
    <source>
        <dbReference type="EMBL" id="KPQ33307.1"/>
    </source>
</evidence>
<evidence type="ECO:0000313" key="3">
    <source>
        <dbReference type="Proteomes" id="UP000050465"/>
    </source>
</evidence>
<dbReference type="InterPro" id="IPR008638">
    <property type="entry name" value="FhaB/CdiA-like_TPS"/>
</dbReference>